<organism evidence="2">
    <name type="scientific">marine metagenome</name>
    <dbReference type="NCBI Taxonomy" id="408172"/>
    <lineage>
        <taxon>unclassified sequences</taxon>
        <taxon>metagenomes</taxon>
        <taxon>ecological metagenomes</taxon>
    </lineage>
</organism>
<feature type="domain" description="Malate synthase N-terminal" evidence="1">
    <location>
        <begin position="16"/>
        <end position="70"/>
    </location>
</feature>
<reference evidence="2" key="1">
    <citation type="submission" date="2018-05" db="EMBL/GenBank/DDBJ databases">
        <authorList>
            <person name="Lanie J.A."/>
            <person name="Ng W.-L."/>
            <person name="Kazmierczak K.M."/>
            <person name="Andrzejewski T.M."/>
            <person name="Davidsen T.M."/>
            <person name="Wayne K.J."/>
            <person name="Tettelin H."/>
            <person name="Glass J.I."/>
            <person name="Rusch D."/>
            <person name="Podicherti R."/>
            <person name="Tsui H.-C.T."/>
            <person name="Winkler M.E."/>
        </authorList>
    </citation>
    <scope>NUCLEOTIDE SEQUENCE</scope>
</reference>
<dbReference type="Pfam" id="PF20656">
    <property type="entry name" value="MS_N"/>
    <property type="match status" value="1"/>
</dbReference>
<evidence type="ECO:0000313" key="2">
    <source>
        <dbReference type="EMBL" id="SVE62611.1"/>
    </source>
</evidence>
<protein>
    <recommendedName>
        <fullName evidence="1">Malate synthase N-terminal domain-containing protein</fullName>
    </recommendedName>
</protein>
<dbReference type="GO" id="GO:0006097">
    <property type="term" value="P:glyoxylate cycle"/>
    <property type="evidence" value="ECO:0007669"/>
    <property type="project" value="InterPro"/>
</dbReference>
<gene>
    <name evidence="2" type="ORF">METZ01_LOCUS515465</name>
</gene>
<dbReference type="PANTHER" id="PTHR42739:SF1">
    <property type="entry name" value="MALATE SYNTHASE G"/>
    <property type="match status" value="1"/>
</dbReference>
<dbReference type="GO" id="GO:0000287">
    <property type="term" value="F:magnesium ion binding"/>
    <property type="evidence" value="ECO:0007669"/>
    <property type="project" value="TreeGrafter"/>
</dbReference>
<dbReference type="AlphaFoldDB" id="A0A383F0U4"/>
<name>A0A383F0U4_9ZZZZ</name>
<dbReference type="PANTHER" id="PTHR42739">
    <property type="entry name" value="MALATE SYNTHASE G"/>
    <property type="match status" value="1"/>
</dbReference>
<evidence type="ECO:0000259" key="1">
    <source>
        <dbReference type="Pfam" id="PF20656"/>
    </source>
</evidence>
<dbReference type="GO" id="GO:0005829">
    <property type="term" value="C:cytosol"/>
    <property type="evidence" value="ECO:0007669"/>
    <property type="project" value="TreeGrafter"/>
</dbReference>
<dbReference type="SUPFAM" id="SSF51645">
    <property type="entry name" value="Malate synthase G"/>
    <property type="match status" value="1"/>
</dbReference>
<dbReference type="InterPro" id="IPR011076">
    <property type="entry name" value="Malate_synth_sf"/>
</dbReference>
<dbReference type="InterPro" id="IPR046363">
    <property type="entry name" value="MS_N_TIM-barrel_dom"/>
</dbReference>
<dbReference type="EMBL" id="UINC01230473">
    <property type="protein sequence ID" value="SVE62611.1"/>
    <property type="molecule type" value="Genomic_DNA"/>
</dbReference>
<dbReference type="Gene3D" id="3.20.20.360">
    <property type="entry name" value="Malate synthase, domain 3"/>
    <property type="match status" value="1"/>
</dbReference>
<sequence length="168" mass="18900">MPKWIQSGSLKVAEELYLFINNEALPGLDISATKFWADFESIIEDLTPTNQELLSKREKLQSQIDEWHKTHRTELFDLASYRRFLTEIGYLVPEGEAYTVATKNVDEEISTLAGPQLVVPITNARYALNAANARWGSLYDALYGTDAIADEDGAERGAEYNPVRGEQV</sequence>
<accession>A0A383F0U4</accession>
<dbReference type="GO" id="GO:0009436">
    <property type="term" value="P:glyoxylate catabolic process"/>
    <property type="evidence" value="ECO:0007669"/>
    <property type="project" value="TreeGrafter"/>
</dbReference>
<dbReference type="GO" id="GO:0004474">
    <property type="term" value="F:malate synthase activity"/>
    <property type="evidence" value="ECO:0007669"/>
    <property type="project" value="InterPro"/>
</dbReference>
<feature type="non-terminal residue" evidence="2">
    <location>
        <position position="168"/>
    </location>
</feature>
<dbReference type="InterPro" id="IPR048356">
    <property type="entry name" value="MS_N"/>
</dbReference>
<dbReference type="InterPro" id="IPR006253">
    <property type="entry name" value="Malate_synthG"/>
</dbReference>
<proteinExistence type="predicted"/>